<protein>
    <submittedName>
        <fullName evidence="2">Uncharacterized protein</fullName>
    </submittedName>
</protein>
<dbReference type="EMBL" id="BGPR01000128">
    <property type="protein sequence ID" value="GBL97251.1"/>
    <property type="molecule type" value="Genomic_DNA"/>
</dbReference>
<evidence type="ECO:0000313" key="2">
    <source>
        <dbReference type="EMBL" id="GBL97251.1"/>
    </source>
</evidence>
<comment type="caution">
    <text evidence="2">The sequence shown here is derived from an EMBL/GenBank/DDBJ whole genome shotgun (WGS) entry which is preliminary data.</text>
</comment>
<feature type="region of interest" description="Disordered" evidence="1">
    <location>
        <begin position="1"/>
        <end position="24"/>
    </location>
</feature>
<gene>
    <name evidence="2" type="ORF">AVEN_84953_1</name>
</gene>
<accession>A0A4Y2BYD2</accession>
<reference evidence="2 3" key="1">
    <citation type="journal article" date="2019" name="Sci. Rep.">
        <title>Orb-weaving spider Araneus ventricosus genome elucidates the spidroin gene catalogue.</title>
        <authorList>
            <person name="Kono N."/>
            <person name="Nakamura H."/>
            <person name="Ohtoshi R."/>
            <person name="Moran D.A.P."/>
            <person name="Shinohara A."/>
            <person name="Yoshida Y."/>
            <person name="Fujiwara M."/>
            <person name="Mori M."/>
            <person name="Tomita M."/>
            <person name="Arakawa K."/>
        </authorList>
    </citation>
    <scope>NUCLEOTIDE SEQUENCE [LARGE SCALE GENOMIC DNA]</scope>
</reference>
<organism evidence="2 3">
    <name type="scientific">Araneus ventricosus</name>
    <name type="common">Orbweaver spider</name>
    <name type="synonym">Epeira ventricosa</name>
    <dbReference type="NCBI Taxonomy" id="182803"/>
    <lineage>
        <taxon>Eukaryota</taxon>
        <taxon>Metazoa</taxon>
        <taxon>Ecdysozoa</taxon>
        <taxon>Arthropoda</taxon>
        <taxon>Chelicerata</taxon>
        <taxon>Arachnida</taxon>
        <taxon>Araneae</taxon>
        <taxon>Araneomorphae</taxon>
        <taxon>Entelegynae</taxon>
        <taxon>Araneoidea</taxon>
        <taxon>Araneidae</taxon>
        <taxon>Araneus</taxon>
    </lineage>
</organism>
<sequence length="81" mass="8826">MSKKQARHSLEAPRCATTSDGRGSEVFFPRLPTLFLPPPLGGFPIFEPRPYLGKPSDHAATLARGSKLELKKIEDSHGDPA</sequence>
<evidence type="ECO:0000313" key="3">
    <source>
        <dbReference type="Proteomes" id="UP000499080"/>
    </source>
</evidence>
<keyword evidence="3" id="KW-1185">Reference proteome</keyword>
<proteinExistence type="predicted"/>
<name>A0A4Y2BYD2_ARAVE</name>
<dbReference type="AlphaFoldDB" id="A0A4Y2BYD2"/>
<dbReference type="Proteomes" id="UP000499080">
    <property type="component" value="Unassembled WGS sequence"/>
</dbReference>
<evidence type="ECO:0000256" key="1">
    <source>
        <dbReference type="SAM" id="MobiDB-lite"/>
    </source>
</evidence>